<evidence type="ECO:0000313" key="1">
    <source>
        <dbReference type="EMBL" id="TCG04484.1"/>
    </source>
</evidence>
<evidence type="ECO:0000313" key="2">
    <source>
        <dbReference type="Proteomes" id="UP000294200"/>
    </source>
</evidence>
<reference evidence="1 2" key="1">
    <citation type="submission" date="2017-02" db="EMBL/GenBank/DDBJ databases">
        <title>Paraburkholderia sophoroidis sp. nov. and Paraburkholderia steynii sp. nov. rhizobial symbionts of the fynbos legume Hypocalyptus sophoroides.</title>
        <authorList>
            <person name="Steenkamp E.T."/>
            <person name="Beukes C.W."/>
            <person name="Van Zyl E."/>
            <person name="Avontuur J."/>
            <person name="Chan W.Y."/>
            <person name="Hassen A."/>
            <person name="Palmer M."/>
            <person name="Mthombeni L."/>
            <person name="Phalane F."/>
            <person name="Sereme K."/>
            <person name="Venter S.N."/>
        </authorList>
    </citation>
    <scope>NUCLEOTIDE SEQUENCE [LARGE SCALE GENOMIC DNA]</scope>
    <source>
        <strain evidence="1 2">HC1.1ba</strain>
    </source>
</reference>
<accession>A0A4R0X3P6</accession>
<comment type="caution">
    <text evidence="1">The sequence shown here is derived from an EMBL/GenBank/DDBJ whole genome shotgun (WGS) entry which is preliminary data.</text>
</comment>
<name>A0A4R0X3P6_9BURK</name>
<organism evidence="1 2">
    <name type="scientific">Paraburkholderia steynii</name>
    <dbReference type="NCBI Taxonomy" id="1245441"/>
    <lineage>
        <taxon>Bacteria</taxon>
        <taxon>Pseudomonadati</taxon>
        <taxon>Pseudomonadota</taxon>
        <taxon>Betaproteobacteria</taxon>
        <taxon>Burkholderiales</taxon>
        <taxon>Burkholderiaceae</taxon>
        <taxon>Paraburkholderia</taxon>
    </lineage>
</organism>
<dbReference type="EMBL" id="MWML01000247">
    <property type="protein sequence ID" value="TCG04484.1"/>
    <property type="molecule type" value="Genomic_DNA"/>
</dbReference>
<keyword evidence="2" id="KW-1185">Reference proteome</keyword>
<dbReference type="Proteomes" id="UP000294200">
    <property type="component" value="Unassembled WGS sequence"/>
</dbReference>
<sequence length="109" mass="12279">MTVFSYPPASRADAHTRPQQGACRHIGRLTTHQAIVRLCVPRGRCRTTRAQGRADGTGERPHFDAADSRNAHCWVLMRIVRPDIDGSDAIPYIFQGDTNEHARQEKRTD</sequence>
<gene>
    <name evidence="1" type="ORF">BZM27_40540</name>
</gene>
<protein>
    <submittedName>
        <fullName evidence="1">Uncharacterized protein</fullName>
    </submittedName>
</protein>
<proteinExistence type="predicted"/>
<dbReference type="AlphaFoldDB" id="A0A4R0X3P6"/>